<dbReference type="Proteomes" id="UP000315724">
    <property type="component" value="Chromosome"/>
</dbReference>
<keyword evidence="4" id="KW-1185">Reference proteome</keyword>
<evidence type="ECO:0000256" key="1">
    <source>
        <dbReference type="PROSITE-ProRule" id="PRU00339"/>
    </source>
</evidence>
<dbReference type="Gene3D" id="1.25.40.10">
    <property type="entry name" value="Tetratricopeptide repeat domain"/>
    <property type="match status" value="1"/>
</dbReference>
<proteinExistence type="predicted"/>
<feature type="transmembrane region" description="Helical" evidence="2">
    <location>
        <begin position="65"/>
        <end position="85"/>
    </location>
</feature>
<keyword evidence="2" id="KW-0812">Transmembrane</keyword>
<dbReference type="OrthoDB" id="213996at2"/>
<reference evidence="3 4" key="1">
    <citation type="submission" date="2019-02" db="EMBL/GenBank/DDBJ databases">
        <title>Deep-cultivation of Planctomycetes and their phenomic and genomic characterization uncovers novel biology.</title>
        <authorList>
            <person name="Wiegand S."/>
            <person name="Jogler M."/>
            <person name="Boedeker C."/>
            <person name="Pinto D."/>
            <person name="Vollmers J."/>
            <person name="Rivas-Marin E."/>
            <person name="Kohn T."/>
            <person name="Peeters S.H."/>
            <person name="Heuer A."/>
            <person name="Rast P."/>
            <person name="Oberbeckmann S."/>
            <person name="Bunk B."/>
            <person name="Jeske O."/>
            <person name="Meyerdierks A."/>
            <person name="Storesund J.E."/>
            <person name="Kallscheuer N."/>
            <person name="Luecker S."/>
            <person name="Lage O.M."/>
            <person name="Pohl T."/>
            <person name="Merkel B.J."/>
            <person name="Hornburger P."/>
            <person name="Mueller R.-W."/>
            <person name="Bruemmer F."/>
            <person name="Labrenz M."/>
            <person name="Spormann A.M."/>
            <person name="Op den Camp H."/>
            <person name="Overmann J."/>
            <person name="Amann R."/>
            <person name="Jetten M.S.M."/>
            <person name="Mascher T."/>
            <person name="Medema M.H."/>
            <person name="Devos D.P."/>
            <person name="Kaster A.-K."/>
            <person name="Ovreas L."/>
            <person name="Rohde M."/>
            <person name="Galperin M.Y."/>
            <person name="Jogler C."/>
        </authorList>
    </citation>
    <scope>NUCLEOTIDE SEQUENCE [LARGE SCALE GENOMIC DNA]</scope>
    <source>
        <strain evidence="3 4">Mal48</strain>
    </source>
</reference>
<keyword evidence="1" id="KW-0802">TPR repeat</keyword>
<accession>A0A517QLP1</accession>
<dbReference type="SUPFAM" id="SSF48452">
    <property type="entry name" value="TPR-like"/>
    <property type="match status" value="1"/>
</dbReference>
<feature type="transmembrane region" description="Helical" evidence="2">
    <location>
        <begin position="33"/>
        <end position="58"/>
    </location>
</feature>
<name>A0A517QLP1_9PLAN</name>
<sequence length="281" mass="32800">MWLIFEQATGTTERFEYEAAQESLPVEITPLDYLWALTTGWMSLLYLPFLIWMMYYCVRNDPGRFLWLWIILLTQPFGPFIYFIARWLPSSQVKLPAFTHRWTKGRELRVLETATLQIGNAHQFVQYGEALRKVGLKEKGLAAFLKALEKEPDNLAALWGAASLEYQLDQYELAKEKLEKILEVDESYKFGDVSHLYAKSLAGLHQNEQALAHLEKHAKKWRQPEAMYLLAKLQIENNQKEAARQTLQSIIVDLDSSPKAIARKHLFWRTRAKRLLRRTSV</sequence>
<dbReference type="InterPro" id="IPR019734">
    <property type="entry name" value="TPR_rpt"/>
</dbReference>
<protein>
    <submittedName>
        <fullName evidence="3">Tetratricopeptide repeat protein</fullName>
    </submittedName>
</protein>
<organism evidence="3 4">
    <name type="scientific">Thalassoglobus polymorphus</name>
    <dbReference type="NCBI Taxonomy" id="2527994"/>
    <lineage>
        <taxon>Bacteria</taxon>
        <taxon>Pseudomonadati</taxon>
        <taxon>Planctomycetota</taxon>
        <taxon>Planctomycetia</taxon>
        <taxon>Planctomycetales</taxon>
        <taxon>Planctomycetaceae</taxon>
        <taxon>Thalassoglobus</taxon>
    </lineage>
</organism>
<gene>
    <name evidence="3" type="ORF">Mal48_17860</name>
</gene>
<dbReference type="EMBL" id="CP036267">
    <property type="protein sequence ID" value="QDT32539.1"/>
    <property type="molecule type" value="Genomic_DNA"/>
</dbReference>
<dbReference type="InterPro" id="IPR011990">
    <property type="entry name" value="TPR-like_helical_dom_sf"/>
</dbReference>
<dbReference type="Pfam" id="PF13432">
    <property type="entry name" value="TPR_16"/>
    <property type="match status" value="1"/>
</dbReference>
<feature type="repeat" description="TPR" evidence="1">
    <location>
        <begin position="121"/>
        <end position="154"/>
    </location>
</feature>
<dbReference type="KEGG" id="tpol:Mal48_17860"/>
<evidence type="ECO:0000313" key="3">
    <source>
        <dbReference type="EMBL" id="QDT32539.1"/>
    </source>
</evidence>
<keyword evidence="2" id="KW-0472">Membrane</keyword>
<dbReference type="PROSITE" id="PS50005">
    <property type="entry name" value="TPR"/>
    <property type="match status" value="1"/>
</dbReference>
<keyword evidence="2" id="KW-1133">Transmembrane helix</keyword>
<dbReference type="RefSeq" id="WP_145197867.1">
    <property type="nucleotide sequence ID" value="NZ_CP036267.1"/>
</dbReference>
<evidence type="ECO:0000313" key="4">
    <source>
        <dbReference type="Proteomes" id="UP000315724"/>
    </source>
</evidence>
<dbReference type="Pfam" id="PF13174">
    <property type="entry name" value="TPR_6"/>
    <property type="match status" value="1"/>
</dbReference>
<evidence type="ECO:0000256" key="2">
    <source>
        <dbReference type="SAM" id="Phobius"/>
    </source>
</evidence>
<dbReference type="AlphaFoldDB" id="A0A517QLP1"/>